<dbReference type="PANTHER" id="PTHR13072:SF0">
    <property type="entry name" value="DYNACTIN SUBUNIT 6"/>
    <property type="match status" value="1"/>
</dbReference>
<dbReference type="PANTHER" id="PTHR13072">
    <property type="entry name" value="DYNACTIN 6"/>
    <property type="match status" value="1"/>
</dbReference>
<dbReference type="GO" id="GO:0007052">
    <property type="term" value="P:mitotic spindle organization"/>
    <property type="evidence" value="ECO:0007669"/>
    <property type="project" value="TreeGrafter"/>
</dbReference>
<dbReference type="AlphaFoldDB" id="A0AAN7TU55"/>
<evidence type="ECO:0000313" key="7">
    <source>
        <dbReference type="EMBL" id="KAK5579804.1"/>
    </source>
</evidence>
<sequence length="187" mass="20180">MSTSPPITSPTQTSPVVINKSLICQDSTVSNGVQIAIGTVLHPRSSIIISDGAGPIVIGENNIIEELVQIINKSPEPMVIGSNNLFEVGSYIECKSIGNGNVFEPKCKILKDTIIKDQCSIGTGCIISEGKICENNTVIAQTQNSQIQTTSTLPYDHHSSIHTTHLELLHKSIPLFHTIKKTPILEK</sequence>
<evidence type="ECO:0000256" key="3">
    <source>
        <dbReference type="ARBA" id="ARBA00016573"/>
    </source>
</evidence>
<evidence type="ECO:0000256" key="6">
    <source>
        <dbReference type="ARBA" id="ARBA00034687"/>
    </source>
</evidence>
<dbReference type="GO" id="GO:0070840">
    <property type="term" value="F:dynein complex binding"/>
    <property type="evidence" value="ECO:0007669"/>
    <property type="project" value="TreeGrafter"/>
</dbReference>
<protein>
    <recommendedName>
        <fullName evidence="3">Dynactin subunit 6</fullName>
    </recommendedName>
</protein>
<evidence type="ECO:0000313" key="8">
    <source>
        <dbReference type="Proteomes" id="UP001344447"/>
    </source>
</evidence>
<evidence type="ECO:0000256" key="4">
    <source>
        <dbReference type="ARBA" id="ARBA00022490"/>
    </source>
</evidence>
<evidence type="ECO:0000256" key="5">
    <source>
        <dbReference type="ARBA" id="ARBA00023212"/>
    </source>
</evidence>
<keyword evidence="8" id="KW-1185">Reference proteome</keyword>
<dbReference type="EMBL" id="JAVFKY010000003">
    <property type="protein sequence ID" value="KAK5579804.1"/>
    <property type="molecule type" value="Genomic_DNA"/>
</dbReference>
<gene>
    <name evidence="7" type="ORF">RB653_009491</name>
</gene>
<evidence type="ECO:0000256" key="1">
    <source>
        <dbReference type="ARBA" id="ARBA00004245"/>
    </source>
</evidence>
<organism evidence="7 8">
    <name type="scientific">Dictyostelium firmibasis</name>
    <dbReference type="NCBI Taxonomy" id="79012"/>
    <lineage>
        <taxon>Eukaryota</taxon>
        <taxon>Amoebozoa</taxon>
        <taxon>Evosea</taxon>
        <taxon>Eumycetozoa</taxon>
        <taxon>Dictyostelia</taxon>
        <taxon>Dictyosteliales</taxon>
        <taxon>Dictyosteliaceae</taxon>
        <taxon>Dictyostelium</taxon>
    </lineage>
</organism>
<proteinExistence type="inferred from homology"/>
<comment type="function">
    <text evidence="6">Part of the dynactin complex that activates the molecular motor dynein for ultra-processive transport along microtubules.</text>
</comment>
<comment type="caution">
    <text evidence="7">The sequence shown here is derived from an EMBL/GenBank/DDBJ whole genome shotgun (WGS) entry which is preliminary data.</text>
</comment>
<keyword evidence="5" id="KW-0206">Cytoskeleton</keyword>
<dbReference type="SUPFAM" id="SSF51161">
    <property type="entry name" value="Trimeric LpxA-like enzymes"/>
    <property type="match status" value="1"/>
</dbReference>
<evidence type="ECO:0000256" key="2">
    <source>
        <dbReference type="ARBA" id="ARBA00007719"/>
    </source>
</evidence>
<reference evidence="7 8" key="1">
    <citation type="submission" date="2023-11" db="EMBL/GenBank/DDBJ databases">
        <title>Dfirmibasis_genome.</title>
        <authorList>
            <person name="Edelbroek B."/>
            <person name="Kjellin J."/>
            <person name="Jerlstrom-Hultqvist J."/>
            <person name="Soderbom F."/>
        </authorList>
    </citation>
    <scope>NUCLEOTIDE SEQUENCE [LARGE SCALE GENOMIC DNA]</scope>
    <source>
        <strain evidence="7 8">TNS-C-14</strain>
    </source>
</reference>
<comment type="subcellular location">
    <subcellularLocation>
        <location evidence="1">Cytoplasm</location>
        <location evidence="1">Cytoskeleton</location>
    </subcellularLocation>
</comment>
<dbReference type="InterPro" id="IPR027777">
    <property type="entry name" value="DCTN6"/>
</dbReference>
<comment type="similarity">
    <text evidence="2">Belongs to the dynactin subunits 5/6 family. Dynactin subunit 6 subfamily.</text>
</comment>
<dbReference type="InterPro" id="IPR011004">
    <property type="entry name" value="Trimer_LpxA-like_sf"/>
</dbReference>
<keyword evidence="4" id="KW-0963">Cytoplasm</keyword>
<name>A0AAN7TU55_9MYCE</name>
<dbReference type="GO" id="GO:0005869">
    <property type="term" value="C:dynactin complex"/>
    <property type="evidence" value="ECO:0007669"/>
    <property type="project" value="InterPro"/>
</dbReference>
<accession>A0AAN7TU55</accession>
<dbReference type="CDD" id="cd04646">
    <property type="entry name" value="LbH_Dynactin_6"/>
    <property type="match status" value="1"/>
</dbReference>
<dbReference type="Gene3D" id="2.160.10.10">
    <property type="entry name" value="Hexapeptide repeat proteins"/>
    <property type="match status" value="1"/>
</dbReference>
<dbReference type="Proteomes" id="UP001344447">
    <property type="component" value="Unassembled WGS sequence"/>
</dbReference>